<dbReference type="CDD" id="cd11386">
    <property type="entry name" value="MCP_signal"/>
    <property type="match status" value="1"/>
</dbReference>
<comment type="caution">
    <text evidence="15">The sequence shown here is derived from an EMBL/GenBank/DDBJ whole genome shotgun (WGS) entry which is preliminary data.</text>
</comment>
<evidence type="ECO:0000256" key="3">
    <source>
        <dbReference type="ARBA" id="ARBA00022481"/>
    </source>
</evidence>
<name>A0ABT4X751_9BACI</name>
<dbReference type="Gene3D" id="1.10.287.950">
    <property type="entry name" value="Methyl-accepting chemotaxis protein"/>
    <property type="match status" value="1"/>
</dbReference>
<comment type="subcellular location">
    <subcellularLocation>
        <location evidence="1">Cell inner membrane</location>
        <topology evidence="1">Multi-pass membrane protein</topology>
    </subcellularLocation>
</comment>
<feature type="transmembrane region" description="Helical" evidence="12">
    <location>
        <begin position="21"/>
        <end position="40"/>
    </location>
</feature>
<dbReference type="CDD" id="cd12913">
    <property type="entry name" value="PDC1_MCP_like"/>
    <property type="match status" value="1"/>
</dbReference>
<evidence type="ECO:0000256" key="4">
    <source>
        <dbReference type="ARBA" id="ARBA00022500"/>
    </source>
</evidence>
<keyword evidence="5" id="KW-0997">Cell inner membrane</keyword>
<dbReference type="InterPro" id="IPR003660">
    <property type="entry name" value="HAMP_dom"/>
</dbReference>
<evidence type="ECO:0000256" key="6">
    <source>
        <dbReference type="ARBA" id="ARBA00022692"/>
    </source>
</evidence>
<dbReference type="CDD" id="cd12912">
    <property type="entry name" value="PDC2_MCP_like"/>
    <property type="match status" value="1"/>
</dbReference>
<keyword evidence="7 12" id="KW-1133">Transmembrane helix</keyword>
<keyword evidence="8 12" id="KW-0472">Membrane</keyword>
<evidence type="ECO:0000313" key="15">
    <source>
        <dbReference type="EMBL" id="MDA7028093.1"/>
    </source>
</evidence>
<proteinExistence type="inferred from homology"/>
<feature type="transmembrane region" description="Helical" evidence="12">
    <location>
        <begin position="282"/>
        <end position="302"/>
    </location>
</feature>
<evidence type="ECO:0000256" key="1">
    <source>
        <dbReference type="ARBA" id="ARBA00004429"/>
    </source>
</evidence>
<dbReference type="SUPFAM" id="SSF58104">
    <property type="entry name" value="Methyl-accepting chemotaxis protein (MCP) signaling domain"/>
    <property type="match status" value="1"/>
</dbReference>
<comment type="similarity">
    <text evidence="10">Belongs to the methyl-accepting chemotaxis (MCP) protein family.</text>
</comment>
<dbReference type="Pfam" id="PF00015">
    <property type="entry name" value="MCPsignal"/>
    <property type="match status" value="1"/>
</dbReference>
<dbReference type="Gene3D" id="1.10.8.500">
    <property type="entry name" value="HAMP domain in histidine kinase"/>
    <property type="match status" value="1"/>
</dbReference>
<evidence type="ECO:0000256" key="12">
    <source>
        <dbReference type="SAM" id="Phobius"/>
    </source>
</evidence>
<dbReference type="SMART" id="SM00304">
    <property type="entry name" value="HAMP"/>
    <property type="match status" value="1"/>
</dbReference>
<reference evidence="15 16" key="1">
    <citation type="submission" date="2023-01" db="EMBL/GenBank/DDBJ databases">
        <title>Bacillus changyiensis sp. nov., isolated from a coastal deposit.</title>
        <authorList>
            <person name="Xiao G."/>
            <person name="Lai Q."/>
            <person name="Hu Z."/>
            <person name="Shao Z."/>
        </authorList>
    </citation>
    <scope>NUCLEOTIDE SEQUENCE [LARGE SCALE GENOMIC DNA]</scope>
    <source>
        <strain evidence="15 16">CLL-7-23</strain>
    </source>
</reference>
<dbReference type="SUPFAM" id="SSF103190">
    <property type="entry name" value="Sensory domain-like"/>
    <property type="match status" value="1"/>
</dbReference>
<organism evidence="15 16">
    <name type="scientific">Bacillus changyiensis</name>
    <dbReference type="NCBI Taxonomy" id="3004103"/>
    <lineage>
        <taxon>Bacteria</taxon>
        <taxon>Bacillati</taxon>
        <taxon>Bacillota</taxon>
        <taxon>Bacilli</taxon>
        <taxon>Bacillales</taxon>
        <taxon>Bacillaceae</taxon>
        <taxon>Bacillus</taxon>
    </lineage>
</organism>
<evidence type="ECO:0000256" key="2">
    <source>
        <dbReference type="ARBA" id="ARBA00022475"/>
    </source>
</evidence>
<keyword evidence="2" id="KW-1003">Cell membrane</keyword>
<dbReference type="InterPro" id="IPR029151">
    <property type="entry name" value="Sensor-like_sf"/>
</dbReference>
<evidence type="ECO:0000256" key="10">
    <source>
        <dbReference type="ARBA" id="ARBA00029447"/>
    </source>
</evidence>
<gene>
    <name evidence="15" type="ORF">PJ311_16080</name>
</gene>
<dbReference type="PANTHER" id="PTHR32089">
    <property type="entry name" value="METHYL-ACCEPTING CHEMOTAXIS PROTEIN MCPB"/>
    <property type="match status" value="1"/>
</dbReference>
<keyword evidence="3" id="KW-0488">Methylation</keyword>
<dbReference type="Pfam" id="PF00672">
    <property type="entry name" value="HAMP"/>
    <property type="match status" value="1"/>
</dbReference>
<evidence type="ECO:0000313" key="16">
    <source>
        <dbReference type="Proteomes" id="UP001211894"/>
    </source>
</evidence>
<protein>
    <submittedName>
        <fullName evidence="15">Methyl-accepting chemotaxis protein</fullName>
    </submittedName>
</protein>
<dbReference type="InterPro" id="IPR004089">
    <property type="entry name" value="MCPsignal_dom"/>
</dbReference>
<feature type="domain" description="Methyl-accepting transducer" evidence="13">
    <location>
        <begin position="374"/>
        <end position="610"/>
    </location>
</feature>
<evidence type="ECO:0000256" key="8">
    <source>
        <dbReference type="ARBA" id="ARBA00023136"/>
    </source>
</evidence>
<keyword evidence="6 12" id="KW-0812">Transmembrane</keyword>
<evidence type="ECO:0000256" key="11">
    <source>
        <dbReference type="PROSITE-ProRule" id="PRU00284"/>
    </source>
</evidence>
<dbReference type="InterPro" id="IPR004090">
    <property type="entry name" value="Chemotax_Me-accpt_rcpt"/>
</dbReference>
<dbReference type="PROSITE" id="PS50111">
    <property type="entry name" value="CHEMOTAXIS_TRANSDUC_2"/>
    <property type="match status" value="1"/>
</dbReference>
<accession>A0ABT4X751</accession>
<keyword evidence="9 11" id="KW-0807">Transducer</keyword>
<keyword evidence="4" id="KW-0145">Chemotaxis</keyword>
<evidence type="ECO:0000256" key="7">
    <source>
        <dbReference type="ARBA" id="ARBA00022989"/>
    </source>
</evidence>
<evidence type="ECO:0000256" key="9">
    <source>
        <dbReference type="ARBA" id="ARBA00023224"/>
    </source>
</evidence>
<dbReference type="SMART" id="SM00319">
    <property type="entry name" value="TarH"/>
    <property type="match status" value="1"/>
</dbReference>
<dbReference type="Gene3D" id="3.30.450.20">
    <property type="entry name" value="PAS domain"/>
    <property type="match status" value="2"/>
</dbReference>
<sequence>MNKLLVWFRRSSISKKLVISFFLILIVPILVLAFSSYYTASQSLEEEIMRSAKNSVNQLNEMIDQSIEKKSETVSYFSEAINEKAFKGKAQQALVKKFEQYAKQNKDVEAIYSGSKDSVFVQYPYVEMPDDYDPVERDWYKEAVAKKGQVIVTEPYESEGTDSMVITVAKVNQDGSGVVALDVNIKELIEASNKVKIGENGFAFISSSGKKYIAHQSMKGGTDVEGEFVNEMYSKQKGEMKYIFEGKNKQMEFATNKLTGWKIAGTMYTDEISDAAKPALHMAVYVFIGAMLLGSILIYFIIRGISKPLNQLVTSAKQISNGDLTQKIEVRSKDEIGQLATSFNDMAESLRTLIGTIQESVANVASSSEELTASADQTSKATEHITLAIEQFSNGVESQSEKVETSSQQLSQMNGMLREMSTVSESITESSVQSTKVAETGGELVQKTVGQMNSIDQSVKQAEGVVKGLEAKSKDITAILRVINGIADQTNLLALNAAIEAARAGESGRGFSVVAEEVRKLAAQSADSAKEIETLIQDIVKEIEHSLNMFQSVNHEVQSGLKITGETEASFKHIHDMTNEIAGKLQTMNAAVEQLSGGSQEISGAIEEISDISKESSASIQDIAASAEEQLASMEEISSSSATLEQMAEELRDLTKKFKID</sequence>
<evidence type="ECO:0000259" key="14">
    <source>
        <dbReference type="PROSITE" id="PS50885"/>
    </source>
</evidence>
<dbReference type="EMBL" id="JAQKAB010000012">
    <property type="protein sequence ID" value="MDA7028093.1"/>
    <property type="molecule type" value="Genomic_DNA"/>
</dbReference>
<dbReference type="PANTHER" id="PTHR32089:SF114">
    <property type="entry name" value="METHYL-ACCEPTING CHEMOTAXIS PROTEIN MCPB"/>
    <property type="match status" value="1"/>
</dbReference>
<dbReference type="InterPro" id="IPR003122">
    <property type="entry name" value="Tar_rcpt_lig-bd"/>
</dbReference>
<dbReference type="PROSITE" id="PS50885">
    <property type="entry name" value="HAMP"/>
    <property type="match status" value="1"/>
</dbReference>
<evidence type="ECO:0000256" key="5">
    <source>
        <dbReference type="ARBA" id="ARBA00022519"/>
    </source>
</evidence>
<dbReference type="InterPro" id="IPR033479">
    <property type="entry name" value="dCache_1"/>
</dbReference>
<dbReference type="PRINTS" id="PR00260">
    <property type="entry name" value="CHEMTRNSDUCR"/>
</dbReference>
<dbReference type="SMART" id="SM00283">
    <property type="entry name" value="MA"/>
    <property type="match status" value="1"/>
</dbReference>
<dbReference type="Pfam" id="PF02743">
    <property type="entry name" value="dCache_1"/>
    <property type="match status" value="1"/>
</dbReference>
<dbReference type="CDD" id="cd06225">
    <property type="entry name" value="HAMP"/>
    <property type="match status" value="1"/>
</dbReference>
<evidence type="ECO:0000259" key="13">
    <source>
        <dbReference type="PROSITE" id="PS50111"/>
    </source>
</evidence>
<dbReference type="Proteomes" id="UP001211894">
    <property type="component" value="Unassembled WGS sequence"/>
</dbReference>
<feature type="domain" description="HAMP" evidence="14">
    <location>
        <begin position="303"/>
        <end position="355"/>
    </location>
</feature>
<keyword evidence="16" id="KW-1185">Reference proteome</keyword>